<organism evidence="3 4">
    <name type="scientific">Streptomyces davaonensis (strain DSM 101723 / JCM 4913 / KCC S-0913 / 768)</name>
    <dbReference type="NCBI Taxonomy" id="1214101"/>
    <lineage>
        <taxon>Bacteria</taxon>
        <taxon>Bacillati</taxon>
        <taxon>Actinomycetota</taxon>
        <taxon>Actinomycetes</taxon>
        <taxon>Kitasatosporales</taxon>
        <taxon>Streptomycetaceae</taxon>
        <taxon>Streptomyces</taxon>
    </lineage>
</organism>
<evidence type="ECO:0000256" key="2">
    <source>
        <dbReference type="SAM" id="Phobius"/>
    </source>
</evidence>
<dbReference type="EMBL" id="HE971709">
    <property type="protein sequence ID" value="CCK27911.1"/>
    <property type="molecule type" value="Genomic_DNA"/>
</dbReference>
<evidence type="ECO:0000313" key="4">
    <source>
        <dbReference type="Proteomes" id="UP000008043"/>
    </source>
</evidence>
<feature type="compositionally biased region" description="Low complexity" evidence="1">
    <location>
        <begin position="78"/>
        <end position="94"/>
    </location>
</feature>
<dbReference type="HOGENOM" id="CLU_047403_0_0_11"/>
<keyword evidence="2" id="KW-0472">Membrane</keyword>
<evidence type="ECO:0000313" key="3">
    <source>
        <dbReference type="EMBL" id="CCK27911.1"/>
    </source>
</evidence>
<reference evidence="3 4" key="1">
    <citation type="journal article" date="2012" name="J. Bacteriol.">
        <title>Genome sequence of the bacterium Streptomyces davawensis JCM 4913 and heterologous production of the unique antibiotic roseoflavin.</title>
        <authorList>
            <person name="Jankowitsch F."/>
            <person name="Schwarz J."/>
            <person name="Ruckert C."/>
            <person name="Gust B."/>
            <person name="Szczepanowski R."/>
            <person name="Blom J."/>
            <person name="Pelzer S."/>
            <person name="Kalinowski J."/>
            <person name="Mack M."/>
        </authorList>
    </citation>
    <scope>NUCLEOTIDE SEQUENCE [LARGE SCALE GENOMIC DNA]</scope>
    <source>
        <strain evidence="4">DSM 101723 / JCM 4913 / KCC S-0913 / 768</strain>
    </source>
</reference>
<feature type="compositionally biased region" description="Gly residues" evidence="1">
    <location>
        <begin position="264"/>
        <end position="278"/>
    </location>
</feature>
<feature type="compositionally biased region" description="Basic and acidic residues" evidence="1">
    <location>
        <begin position="293"/>
        <end position="324"/>
    </location>
</feature>
<feature type="region of interest" description="Disordered" evidence="1">
    <location>
        <begin position="144"/>
        <end position="342"/>
    </location>
</feature>
<dbReference type="PATRIC" id="fig|1214101.3.peg.3583"/>
<dbReference type="AlphaFoldDB" id="K4QV34"/>
<dbReference type="Proteomes" id="UP000008043">
    <property type="component" value="Chromosome"/>
</dbReference>
<feature type="transmembrane region" description="Helical" evidence="2">
    <location>
        <begin position="116"/>
        <end position="139"/>
    </location>
</feature>
<keyword evidence="2" id="KW-1133">Transmembrane helix</keyword>
<feature type="compositionally biased region" description="Acidic residues" evidence="1">
    <location>
        <begin position="281"/>
        <end position="292"/>
    </location>
</feature>
<feature type="compositionally biased region" description="Polar residues" evidence="1">
    <location>
        <begin position="329"/>
        <end position="342"/>
    </location>
</feature>
<dbReference type="STRING" id="1214101.BN159_3532"/>
<feature type="region of interest" description="Disordered" evidence="1">
    <location>
        <begin position="71"/>
        <end position="99"/>
    </location>
</feature>
<dbReference type="KEGG" id="sdv:BN159_3532"/>
<accession>K4QV34</accession>
<name>K4QV34_STRDJ</name>
<feature type="compositionally biased region" description="Basic and acidic residues" evidence="1">
    <location>
        <begin position="223"/>
        <end position="239"/>
    </location>
</feature>
<gene>
    <name evidence="3" type="ORF">BN159_3532</name>
</gene>
<proteinExistence type="predicted"/>
<protein>
    <submittedName>
        <fullName evidence="3">Putative membrane protein</fullName>
    </submittedName>
</protein>
<sequence>MADEHFRWLDPETAERLLSGEPLEAGHAADRDQADRLAKTLEALTAEPSPISAELPGEAAALAAFRAARTESAERTARAGSAAPPGPPHSSDAGLIRLGIPGHSRRTPCWARRVRLGLAAALAVGMIGGVAAAVGTGVLPTPFDSGEPAPGASVSAPEHPLLSPPPKDALGGENRPDDGAGTQVPDDSRTSGGADPGPGATTGDRSQDRNGGAWRSTLTSACRDLRDGKRLGDDRRRALEGAAGGSARVSKYCKALLGSAENGQGRGKGDSGGSGNGQGEDRDDQGGDGDGDGDGRGHERGHGNGRGHSDGRGHGDPGGNHRTDGAVTGTMSAPQSRAQSAS</sequence>
<dbReference type="OrthoDB" id="4338553at2"/>
<keyword evidence="2" id="KW-0812">Transmembrane</keyword>
<keyword evidence="4" id="KW-1185">Reference proteome</keyword>
<evidence type="ECO:0000256" key="1">
    <source>
        <dbReference type="SAM" id="MobiDB-lite"/>
    </source>
</evidence>
<dbReference type="RefSeq" id="WP_015658288.1">
    <property type="nucleotide sequence ID" value="NC_020504.1"/>
</dbReference>
<dbReference type="eggNOG" id="ENOG503488B">
    <property type="taxonomic scope" value="Bacteria"/>
</dbReference>